<dbReference type="Proteomes" id="UP000235005">
    <property type="component" value="Unassembled WGS sequence"/>
</dbReference>
<reference evidence="1 2" key="1">
    <citation type="submission" date="2018-01" db="EMBL/GenBank/DDBJ databases">
        <title>The draft genome sequence of Halioglobus lutimaris HF004.</title>
        <authorList>
            <person name="Du Z.-J."/>
            <person name="Shi M.-J."/>
        </authorList>
    </citation>
    <scope>NUCLEOTIDE SEQUENCE [LARGE SCALE GENOMIC DNA]</scope>
    <source>
        <strain evidence="1 2">HF004</strain>
    </source>
</reference>
<evidence type="ECO:0000313" key="1">
    <source>
        <dbReference type="EMBL" id="PLW70169.1"/>
    </source>
</evidence>
<organism evidence="1 2">
    <name type="scientific">Pseudohalioglobus lutimaris</name>
    <dbReference type="NCBI Taxonomy" id="1737061"/>
    <lineage>
        <taxon>Bacteria</taxon>
        <taxon>Pseudomonadati</taxon>
        <taxon>Pseudomonadota</taxon>
        <taxon>Gammaproteobacteria</taxon>
        <taxon>Cellvibrionales</taxon>
        <taxon>Halieaceae</taxon>
        <taxon>Pseudohalioglobus</taxon>
    </lineage>
</organism>
<sequence>MLYDNNRPRYLPHMDNPEVLLMGLSPMEPGAWIETDSEIHRYYQHKLQQRRLNAEAVYRASPASLPAQHELAQLLQNHLLKEQSGNYQLANGQLHCLPGNFTADLDAAEPLWNASLWVADDLVIMESVDDQYTLTAASLCSPSHWNLAEKFGRPLREIHDPIPDFHPALSDKIDRFFAHLRPSHPVVRFNWALQAGDALNQLPHQQPRVERETPLFYRCERQSLLRLPATGAIAFTIRVYLHRLELLADIEGALPTLFTAIESTPTALYQYKGFDELAPALEKYRPA</sequence>
<protein>
    <submittedName>
        <fullName evidence="1">DUF3445 domain-containing protein</fullName>
    </submittedName>
</protein>
<comment type="caution">
    <text evidence="1">The sequence shown here is derived from an EMBL/GenBank/DDBJ whole genome shotgun (WGS) entry which is preliminary data.</text>
</comment>
<proteinExistence type="predicted"/>
<dbReference type="InterPro" id="IPR021848">
    <property type="entry name" value="HODM_asu-like"/>
</dbReference>
<accession>A0A2N5X6R0</accession>
<gene>
    <name evidence="1" type="ORF">C0039_02880</name>
</gene>
<name>A0A2N5X6R0_9GAMM</name>
<keyword evidence="2" id="KW-1185">Reference proteome</keyword>
<dbReference type="AlphaFoldDB" id="A0A2N5X6R0"/>
<dbReference type="OrthoDB" id="5242510at2"/>
<dbReference type="Pfam" id="PF11927">
    <property type="entry name" value="HODM_asu-like"/>
    <property type="match status" value="1"/>
</dbReference>
<dbReference type="RefSeq" id="WP_076000613.1">
    <property type="nucleotide sequence ID" value="NZ_PKUS01000002.1"/>
</dbReference>
<evidence type="ECO:0000313" key="2">
    <source>
        <dbReference type="Proteomes" id="UP000235005"/>
    </source>
</evidence>
<dbReference type="EMBL" id="PKUS01000002">
    <property type="protein sequence ID" value="PLW70169.1"/>
    <property type="molecule type" value="Genomic_DNA"/>
</dbReference>